<dbReference type="EMBL" id="JAUTAS010000001">
    <property type="protein sequence ID" value="MDQ1107340.1"/>
    <property type="molecule type" value="Genomic_DNA"/>
</dbReference>
<evidence type="ECO:0000256" key="1">
    <source>
        <dbReference type="SAM" id="MobiDB-lite"/>
    </source>
</evidence>
<name>A0AAP5AH74_9GAMM</name>
<feature type="compositionally biased region" description="Basic residues" evidence="1">
    <location>
        <begin position="1"/>
        <end position="11"/>
    </location>
</feature>
<dbReference type="Proteomes" id="UP001226084">
    <property type="component" value="Unassembled WGS sequence"/>
</dbReference>
<reference evidence="2" key="1">
    <citation type="submission" date="2023-07" db="EMBL/GenBank/DDBJ databases">
        <title>Functional and genomic diversity of the sorghum phyllosphere microbiome.</title>
        <authorList>
            <person name="Shade A."/>
        </authorList>
    </citation>
    <scope>NUCLEOTIDE SEQUENCE</scope>
    <source>
        <strain evidence="2">SORGH_AS_0457</strain>
    </source>
</reference>
<accession>A0AAP5AH74</accession>
<sequence>MVTPISKKKPAAKGLTGRPPTLPLTAAQLLSESHEQRIHWIYDMTPEESVEIMRKAGLLTPAGKLKRCYR</sequence>
<proteinExistence type="predicted"/>
<comment type="caution">
    <text evidence="2">The sequence shown here is derived from an EMBL/GenBank/DDBJ whole genome shotgun (WGS) entry which is preliminary data.</text>
</comment>
<feature type="region of interest" description="Disordered" evidence="1">
    <location>
        <begin position="1"/>
        <end position="21"/>
    </location>
</feature>
<dbReference type="AlphaFoldDB" id="A0AAP5AH74"/>
<evidence type="ECO:0000313" key="3">
    <source>
        <dbReference type="Proteomes" id="UP001226084"/>
    </source>
</evidence>
<organism evidence="2 3">
    <name type="scientific">Stenotrophomonas rhizophila</name>
    <dbReference type="NCBI Taxonomy" id="216778"/>
    <lineage>
        <taxon>Bacteria</taxon>
        <taxon>Pseudomonadati</taxon>
        <taxon>Pseudomonadota</taxon>
        <taxon>Gammaproteobacteria</taxon>
        <taxon>Lysobacterales</taxon>
        <taxon>Lysobacteraceae</taxon>
        <taxon>Stenotrophomonas</taxon>
    </lineage>
</organism>
<protein>
    <submittedName>
        <fullName evidence="2">Uncharacterized protein</fullName>
    </submittedName>
</protein>
<dbReference type="RefSeq" id="WP_143584444.1">
    <property type="nucleotide sequence ID" value="NZ_CP118898.1"/>
</dbReference>
<gene>
    <name evidence="2" type="ORF">QE424_000499</name>
</gene>
<evidence type="ECO:0000313" key="2">
    <source>
        <dbReference type="EMBL" id="MDQ1107340.1"/>
    </source>
</evidence>